<dbReference type="STRING" id="1424659.SAMN05216368_101408"/>
<keyword evidence="1" id="KW-1133">Transmembrane helix</keyword>
<dbReference type="RefSeq" id="WP_158252782.1">
    <property type="nucleotide sequence ID" value="NZ_FNIB01000001.1"/>
</dbReference>
<feature type="transmembrane region" description="Helical" evidence="1">
    <location>
        <begin position="20"/>
        <end position="41"/>
    </location>
</feature>
<sequence>MLQNNEPSEADQRRTRRRFLIGVLIVGVVVALAAIGLYLSAALSV</sequence>
<dbReference type="AlphaFoldDB" id="A0A5E9FU01"/>
<accession>A0A5E9FU01</accession>
<dbReference type="InterPro" id="IPR006311">
    <property type="entry name" value="TAT_signal"/>
</dbReference>
<evidence type="ECO:0000256" key="1">
    <source>
        <dbReference type="SAM" id="Phobius"/>
    </source>
</evidence>
<keyword evidence="1" id="KW-0812">Transmembrane</keyword>
<gene>
    <name evidence="2" type="ORF">SAMN05216368_101408</name>
</gene>
<reference evidence="2 3" key="1">
    <citation type="submission" date="2016-10" db="EMBL/GenBank/DDBJ databases">
        <authorList>
            <person name="Varghese N."/>
            <person name="Submissions S."/>
        </authorList>
    </citation>
    <scope>NUCLEOTIDE SEQUENCE [LARGE SCALE GENOMIC DNA]</scope>
    <source>
        <strain evidence="2 3">CGMCC 1.11215</strain>
    </source>
</reference>
<keyword evidence="1" id="KW-0472">Membrane</keyword>
<name>A0A5E9FU01_9MICO</name>
<dbReference type="Proteomes" id="UP000199639">
    <property type="component" value="Unassembled WGS sequence"/>
</dbReference>
<proteinExistence type="predicted"/>
<dbReference type="EMBL" id="FNIB01000001">
    <property type="protein sequence ID" value="SDM59953.1"/>
    <property type="molecule type" value="Genomic_DNA"/>
</dbReference>
<dbReference type="PROSITE" id="PS51318">
    <property type="entry name" value="TAT"/>
    <property type="match status" value="1"/>
</dbReference>
<evidence type="ECO:0000313" key="2">
    <source>
        <dbReference type="EMBL" id="SDM59953.1"/>
    </source>
</evidence>
<organism evidence="2 3">
    <name type="scientific">Cryobacterium flavum</name>
    <dbReference type="NCBI Taxonomy" id="1424659"/>
    <lineage>
        <taxon>Bacteria</taxon>
        <taxon>Bacillati</taxon>
        <taxon>Actinomycetota</taxon>
        <taxon>Actinomycetes</taxon>
        <taxon>Micrococcales</taxon>
        <taxon>Microbacteriaceae</taxon>
        <taxon>Cryobacterium</taxon>
    </lineage>
</organism>
<evidence type="ECO:0000313" key="3">
    <source>
        <dbReference type="Proteomes" id="UP000199639"/>
    </source>
</evidence>
<protein>
    <submittedName>
        <fullName evidence="2">Uncharacterized protein</fullName>
    </submittedName>
</protein>